<dbReference type="OMA" id="CYGANDS"/>
<accession>A0A834ZJ81</accession>
<dbReference type="OrthoDB" id="657513at2759"/>
<dbReference type="Proteomes" id="UP000655225">
    <property type="component" value="Unassembled WGS sequence"/>
</dbReference>
<dbReference type="EMBL" id="JABCRI010000004">
    <property type="protein sequence ID" value="KAF8407981.1"/>
    <property type="molecule type" value="Genomic_DNA"/>
</dbReference>
<name>A0A834ZJ81_TETSI</name>
<evidence type="ECO:0000313" key="4">
    <source>
        <dbReference type="Proteomes" id="UP000655225"/>
    </source>
</evidence>
<keyword evidence="4" id="KW-1185">Reference proteome</keyword>
<feature type="coiled-coil region" evidence="1">
    <location>
        <begin position="59"/>
        <end position="107"/>
    </location>
</feature>
<feature type="region of interest" description="Disordered" evidence="2">
    <location>
        <begin position="464"/>
        <end position="494"/>
    </location>
</feature>
<gene>
    <name evidence="3" type="ORF">HHK36_007121</name>
</gene>
<dbReference type="PANTHER" id="PTHR34778:SF2">
    <property type="entry name" value="OS02G0580700 PROTEIN"/>
    <property type="match status" value="1"/>
</dbReference>
<keyword evidence="1" id="KW-0175">Coiled coil</keyword>
<evidence type="ECO:0000256" key="2">
    <source>
        <dbReference type="SAM" id="MobiDB-lite"/>
    </source>
</evidence>
<evidence type="ECO:0000256" key="1">
    <source>
        <dbReference type="SAM" id="Coils"/>
    </source>
</evidence>
<dbReference type="AlphaFoldDB" id="A0A834ZJ81"/>
<comment type="caution">
    <text evidence="3">The sequence shown here is derived from an EMBL/GenBank/DDBJ whole genome shotgun (WGS) entry which is preliminary data.</text>
</comment>
<protein>
    <submittedName>
        <fullName evidence="3">Uncharacterized protein</fullName>
    </submittedName>
</protein>
<feature type="compositionally biased region" description="Polar residues" evidence="2">
    <location>
        <begin position="149"/>
        <end position="181"/>
    </location>
</feature>
<sequence>MAALKKAYADIILNTAKEAASRIMVSERKALCFQQDLFNAKEESLNMLLRLKQMMDSKISEAELISLSQQRRIEELEAQLDEAEDIVRDLRAELKGMQGELEMVKNNQVQPLDEQIVKGDAASQEDASQENKLHASESIFPPDSVFGPITTSSMNNTHSNLRNTDNNCCNSTTQTEPSSDSLTEKYYSGNPDLASIIMRSKEPELYRNGCTQRIRAIERNLLDGKLLLSGQIDDQYSQIKYESMIKDDEKSEGICTVTSPKSDNMGVIENPTGLEEVMQHNSRISSCVKGQAVKVICKRKRRARYRKTKAISCRSRPDQVMKACQSSLLSCSKTYPYSVNGNIQSGKESSKITENKAQKDLESYLAPELLSNTTDMDPASGCANGTESEVVEPQKDIVLMEKAVLTRQETEVAESSDMPGCKLNLETVDEQLMNSDLKDAKTSETTNGALPQAGLLKYTFRRKRKKESLGSPDENTSLKKNNLKRRTGVKQNGVLEPQKSSLIIESSRDSRRLAQVARQLISLSEKRW</sequence>
<proteinExistence type="predicted"/>
<dbReference type="PANTHER" id="PTHR34778">
    <property type="entry name" value="OS02G0580700 PROTEIN"/>
    <property type="match status" value="1"/>
</dbReference>
<organism evidence="3 4">
    <name type="scientific">Tetracentron sinense</name>
    <name type="common">Spur-leaf</name>
    <dbReference type="NCBI Taxonomy" id="13715"/>
    <lineage>
        <taxon>Eukaryota</taxon>
        <taxon>Viridiplantae</taxon>
        <taxon>Streptophyta</taxon>
        <taxon>Embryophyta</taxon>
        <taxon>Tracheophyta</taxon>
        <taxon>Spermatophyta</taxon>
        <taxon>Magnoliopsida</taxon>
        <taxon>Trochodendrales</taxon>
        <taxon>Trochodendraceae</taxon>
        <taxon>Tetracentron</taxon>
    </lineage>
</organism>
<feature type="region of interest" description="Disordered" evidence="2">
    <location>
        <begin position="119"/>
        <end position="184"/>
    </location>
</feature>
<reference evidence="3 4" key="1">
    <citation type="submission" date="2020-04" db="EMBL/GenBank/DDBJ databases">
        <title>Plant Genome Project.</title>
        <authorList>
            <person name="Zhang R.-G."/>
        </authorList>
    </citation>
    <scope>NUCLEOTIDE SEQUENCE [LARGE SCALE GENOMIC DNA]</scope>
    <source>
        <strain evidence="3">YNK0</strain>
        <tissue evidence="3">Leaf</tissue>
    </source>
</reference>
<evidence type="ECO:0000313" key="3">
    <source>
        <dbReference type="EMBL" id="KAF8407981.1"/>
    </source>
</evidence>